<evidence type="ECO:0000256" key="3">
    <source>
        <dbReference type="ARBA" id="ARBA00022723"/>
    </source>
</evidence>
<comment type="caution">
    <text evidence="10">The sequence shown here is derived from an EMBL/GenBank/DDBJ whole genome shotgun (WGS) entry which is preliminary data.</text>
</comment>
<feature type="cross-link" description="3'-(S-cysteinyl)-tyrosine (Cys-Tyr)" evidence="7">
    <location>
        <begin position="159"/>
        <end position="183"/>
    </location>
</feature>
<dbReference type="GO" id="GO:0019448">
    <property type="term" value="P:L-cysteine catabolic process"/>
    <property type="evidence" value="ECO:0007669"/>
    <property type="project" value="TreeGrafter"/>
</dbReference>
<comment type="similarity">
    <text evidence="1 9">Belongs to the cysteine dioxygenase family.</text>
</comment>
<keyword evidence="7" id="KW-0883">Thioether bond</keyword>
<keyword evidence="3 8" id="KW-0479">Metal-binding</keyword>
<dbReference type="GO" id="GO:0008198">
    <property type="term" value="F:ferrous iron binding"/>
    <property type="evidence" value="ECO:0007669"/>
    <property type="project" value="TreeGrafter"/>
</dbReference>
<dbReference type="CDD" id="cd10548">
    <property type="entry name" value="cupin_CDO"/>
    <property type="match status" value="1"/>
</dbReference>
<comment type="cofactor">
    <cofactor evidence="9">
        <name>Fe cation</name>
        <dbReference type="ChEBI" id="CHEBI:24875"/>
    </cofactor>
    <text evidence="9">Binds 1 Fe cation per subunit.</text>
</comment>
<reference evidence="10 11" key="1">
    <citation type="submission" date="2020-03" db="EMBL/GenBank/DDBJ databases">
        <title>Draft Genome Sequence of Cudoniella acicularis.</title>
        <authorList>
            <person name="Buettner E."/>
            <person name="Kellner H."/>
        </authorList>
    </citation>
    <scope>NUCLEOTIDE SEQUENCE [LARGE SCALE GENOMIC DNA]</scope>
    <source>
        <strain evidence="10 11">DSM 108380</strain>
    </source>
</reference>
<dbReference type="Proteomes" id="UP000566819">
    <property type="component" value="Unassembled WGS sequence"/>
</dbReference>
<dbReference type="SUPFAM" id="SSF51182">
    <property type="entry name" value="RmlC-like cupins"/>
    <property type="match status" value="1"/>
</dbReference>
<dbReference type="PANTHER" id="PTHR12918">
    <property type="entry name" value="CYSTEINE DIOXYGENASE"/>
    <property type="match status" value="1"/>
</dbReference>
<dbReference type="InterPro" id="IPR010300">
    <property type="entry name" value="CDO_1"/>
</dbReference>
<comment type="catalytic activity">
    <reaction evidence="9">
        <text>L-cysteine + O2 = 3-sulfino-L-alanine + H(+)</text>
        <dbReference type="Rhea" id="RHEA:20441"/>
        <dbReference type="ChEBI" id="CHEBI:15378"/>
        <dbReference type="ChEBI" id="CHEBI:15379"/>
        <dbReference type="ChEBI" id="CHEBI:35235"/>
        <dbReference type="ChEBI" id="CHEBI:61085"/>
        <dbReference type="EC" id="1.13.11.20"/>
    </reaction>
</comment>
<dbReference type="PANTHER" id="PTHR12918:SF1">
    <property type="entry name" value="CYSTEINE DIOXYGENASE TYPE 1"/>
    <property type="match status" value="1"/>
</dbReference>
<evidence type="ECO:0000313" key="11">
    <source>
        <dbReference type="Proteomes" id="UP000566819"/>
    </source>
</evidence>
<dbReference type="AlphaFoldDB" id="A0A8H4W4I3"/>
<proteinExistence type="inferred from homology"/>
<evidence type="ECO:0000256" key="8">
    <source>
        <dbReference type="PIRSR" id="PIRSR610300-51"/>
    </source>
</evidence>
<dbReference type="Pfam" id="PF05995">
    <property type="entry name" value="CDO_I"/>
    <property type="match status" value="1"/>
</dbReference>
<keyword evidence="5 9" id="KW-0560">Oxidoreductase</keyword>
<evidence type="ECO:0000256" key="5">
    <source>
        <dbReference type="ARBA" id="ARBA00023002"/>
    </source>
</evidence>
<dbReference type="Gene3D" id="2.60.120.10">
    <property type="entry name" value="Jelly Rolls"/>
    <property type="match status" value="2"/>
</dbReference>
<sequence length="222" mass="24295">MSSIKSTATRSIGRHLKSKNLRVFTTTERNVGIAATTRFRPSKPATSTLDFPQSRIAPNIIPSAISTPAPHTQNSFDTLISSLTSALTTNPSPSLPALHNLLRTYASNSIHWSKYAHANPAKQYTRNLVFEVPGVFNLLLLVWTPGKESPVHDHADSHCLMKLGLHEISNPSPTDYAVSLHLYTPPNAALRGCHIYDIHNGEAKHVMQCPYDSVKGNVPSAQ</sequence>
<evidence type="ECO:0000256" key="4">
    <source>
        <dbReference type="ARBA" id="ARBA00022964"/>
    </source>
</evidence>
<evidence type="ECO:0000256" key="2">
    <source>
        <dbReference type="ARBA" id="ARBA00013133"/>
    </source>
</evidence>
<organism evidence="10 11">
    <name type="scientific">Cudoniella acicularis</name>
    <dbReference type="NCBI Taxonomy" id="354080"/>
    <lineage>
        <taxon>Eukaryota</taxon>
        <taxon>Fungi</taxon>
        <taxon>Dikarya</taxon>
        <taxon>Ascomycota</taxon>
        <taxon>Pezizomycotina</taxon>
        <taxon>Leotiomycetes</taxon>
        <taxon>Helotiales</taxon>
        <taxon>Tricladiaceae</taxon>
        <taxon>Cudoniella</taxon>
    </lineage>
</organism>
<dbReference type="EMBL" id="JAAMPI010000222">
    <property type="protein sequence ID" value="KAF4633913.1"/>
    <property type="molecule type" value="Genomic_DNA"/>
</dbReference>
<evidence type="ECO:0000256" key="6">
    <source>
        <dbReference type="ARBA" id="ARBA00023004"/>
    </source>
</evidence>
<gene>
    <name evidence="10" type="ORF">G7Y89_g4200</name>
</gene>
<evidence type="ECO:0000256" key="1">
    <source>
        <dbReference type="ARBA" id="ARBA00006622"/>
    </source>
</evidence>
<evidence type="ECO:0000313" key="10">
    <source>
        <dbReference type="EMBL" id="KAF4633913.1"/>
    </source>
</evidence>
<accession>A0A8H4W4I3</accession>
<name>A0A8H4W4I3_9HELO</name>
<dbReference type="OrthoDB" id="543511at2759"/>
<dbReference type="InterPro" id="IPR011051">
    <property type="entry name" value="RmlC_Cupin_sf"/>
</dbReference>
<keyword evidence="6 8" id="KW-0408">Iron</keyword>
<feature type="binding site" evidence="8">
    <location>
        <position position="152"/>
    </location>
    <ligand>
        <name>Fe cation</name>
        <dbReference type="ChEBI" id="CHEBI:24875"/>
        <note>catalytic</note>
    </ligand>
</feature>
<keyword evidence="4 9" id="KW-0223">Dioxygenase</keyword>
<dbReference type="GO" id="GO:0017172">
    <property type="term" value="F:cysteine dioxygenase activity"/>
    <property type="evidence" value="ECO:0007669"/>
    <property type="project" value="UniProtKB-UniRule"/>
</dbReference>
<evidence type="ECO:0000256" key="9">
    <source>
        <dbReference type="RuleBase" id="RU366010"/>
    </source>
</evidence>
<evidence type="ECO:0000256" key="7">
    <source>
        <dbReference type="PIRSR" id="PIRSR610300-50"/>
    </source>
</evidence>
<protein>
    <recommendedName>
        <fullName evidence="2 9">Cysteine dioxygenase</fullName>
        <ecNumber evidence="2 9">1.13.11.20</ecNumber>
    </recommendedName>
</protein>
<dbReference type="EC" id="1.13.11.20" evidence="2 9"/>
<keyword evidence="11" id="KW-1185">Reference proteome</keyword>
<dbReference type="InterPro" id="IPR014710">
    <property type="entry name" value="RmlC-like_jellyroll"/>
</dbReference>
<feature type="binding site" evidence="8">
    <location>
        <position position="154"/>
    </location>
    <ligand>
        <name>Fe cation</name>
        <dbReference type="ChEBI" id="CHEBI:24875"/>
        <note>catalytic</note>
    </ligand>
</feature>
<feature type="binding site" evidence="8">
    <location>
        <position position="166"/>
    </location>
    <ligand>
        <name>Fe cation</name>
        <dbReference type="ChEBI" id="CHEBI:24875"/>
        <note>catalytic</note>
    </ligand>
</feature>